<dbReference type="Pfam" id="PF24793">
    <property type="entry name" value="GINT1_N"/>
    <property type="match status" value="1"/>
</dbReference>
<dbReference type="PANTHER" id="PTHR43772">
    <property type="entry name" value="ENDO-1,4-BETA-XYLANASE"/>
    <property type="match status" value="1"/>
</dbReference>
<dbReference type="SUPFAM" id="SSF75005">
    <property type="entry name" value="Arabinanase/levansucrase/invertase"/>
    <property type="match status" value="1"/>
</dbReference>
<feature type="domain" description="Glucosamine inositolphosphorylceramide transferase 1 N-terminal" evidence="3">
    <location>
        <begin position="43"/>
        <end position="242"/>
    </location>
</feature>
<dbReference type="InterPro" id="IPR052176">
    <property type="entry name" value="Glycosyl_Hydrlase_43_Enz"/>
</dbReference>
<keyword evidence="2" id="KW-0119">Carbohydrate metabolism</keyword>
<sequence length="300" mass="34649">MFTPILSRLFFADKWNIGYVFQSTEDFISLEALQNINWLKEDTSLYAADPFVLVKNAKIYIFYEDLRKTFSNGKINVIQDLSFTTKKNVSGLSTCGHMSYPYIFQEGNDVYCIPETSSLKEVRLYKFTNDHFTEVSPCAVLIEGQEFIDTSIFKYQDRYWLVTSVKGQPQNNYIYYSSKLAGPYKAHKLNPLPADETGGRGAGSVFMSNGKLYRPTQNTKVRYGYSVIINRIDSLTTKSYSTKPIFEIRPKKPYNRGVHNISFADNLIVFDGKRAIFSPFMPLAKLLKRCRYYSNRLFKN</sequence>
<dbReference type="PANTHER" id="PTHR43772:SF2">
    <property type="entry name" value="PUTATIVE (AFU_ORTHOLOGUE AFUA_2G04480)-RELATED"/>
    <property type="match status" value="1"/>
</dbReference>
<keyword evidence="1" id="KW-0858">Xylan degradation</keyword>
<dbReference type="EMBL" id="BAABCV010000002">
    <property type="protein sequence ID" value="GAA4087060.1"/>
    <property type="molecule type" value="Genomic_DNA"/>
</dbReference>
<name>A0ABP7WFL2_9SPHI</name>
<evidence type="ECO:0000313" key="4">
    <source>
        <dbReference type="EMBL" id="GAA4087060.1"/>
    </source>
</evidence>
<comment type="caution">
    <text evidence="4">The sequence shown here is derived from an EMBL/GenBank/DDBJ whole genome shotgun (WGS) entry which is preliminary data.</text>
</comment>
<evidence type="ECO:0000256" key="2">
    <source>
        <dbReference type="ARBA" id="ARBA00023277"/>
    </source>
</evidence>
<accession>A0ABP7WFL2</accession>
<reference evidence="5" key="1">
    <citation type="journal article" date="2019" name="Int. J. Syst. Evol. Microbiol.">
        <title>The Global Catalogue of Microorganisms (GCM) 10K type strain sequencing project: providing services to taxonomists for standard genome sequencing and annotation.</title>
        <authorList>
            <consortium name="The Broad Institute Genomics Platform"/>
            <consortium name="The Broad Institute Genome Sequencing Center for Infectious Disease"/>
            <person name="Wu L."/>
            <person name="Ma J."/>
        </authorList>
    </citation>
    <scope>NUCLEOTIDE SEQUENCE [LARGE SCALE GENOMIC DNA]</scope>
    <source>
        <strain evidence="5">JCM 17085</strain>
    </source>
</reference>
<gene>
    <name evidence="4" type="ORF">GCM10022392_05040</name>
</gene>
<evidence type="ECO:0000256" key="1">
    <source>
        <dbReference type="ARBA" id="ARBA00022651"/>
    </source>
</evidence>
<dbReference type="Gene3D" id="2.115.10.20">
    <property type="entry name" value="Glycosyl hydrolase domain, family 43"/>
    <property type="match status" value="1"/>
</dbReference>
<keyword evidence="5" id="KW-1185">Reference proteome</keyword>
<organism evidence="4 5">
    <name type="scientific">Mucilaginibacter panaciglaebae</name>
    <dbReference type="NCBI Taxonomy" id="502331"/>
    <lineage>
        <taxon>Bacteria</taxon>
        <taxon>Pseudomonadati</taxon>
        <taxon>Bacteroidota</taxon>
        <taxon>Sphingobacteriia</taxon>
        <taxon>Sphingobacteriales</taxon>
        <taxon>Sphingobacteriaceae</taxon>
        <taxon>Mucilaginibacter</taxon>
    </lineage>
</organism>
<proteinExistence type="predicted"/>
<evidence type="ECO:0000313" key="5">
    <source>
        <dbReference type="Proteomes" id="UP001500841"/>
    </source>
</evidence>
<dbReference type="InterPro" id="IPR056442">
    <property type="entry name" value="GINT1_N"/>
</dbReference>
<evidence type="ECO:0000259" key="3">
    <source>
        <dbReference type="Pfam" id="PF24793"/>
    </source>
</evidence>
<dbReference type="Proteomes" id="UP001500841">
    <property type="component" value="Unassembled WGS sequence"/>
</dbReference>
<dbReference type="InterPro" id="IPR023296">
    <property type="entry name" value="Glyco_hydro_beta-prop_sf"/>
</dbReference>
<keyword evidence="1" id="KW-0624">Polysaccharide degradation</keyword>
<protein>
    <recommendedName>
        <fullName evidence="3">Glucosamine inositolphosphorylceramide transferase 1 N-terminal domain-containing protein</fullName>
    </recommendedName>
</protein>